<accession>A0A849K5K1</accession>
<evidence type="ECO:0000256" key="4">
    <source>
        <dbReference type="ARBA" id="ARBA00022984"/>
    </source>
</evidence>
<evidence type="ECO:0000256" key="6">
    <source>
        <dbReference type="ARBA" id="ARBA00023316"/>
    </source>
</evidence>
<dbReference type="PROSITE" id="PS51191">
    <property type="entry name" value="FEMABX"/>
    <property type="match status" value="1"/>
</dbReference>
<evidence type="ECO:0000313" key="9">
    <source>
        <dbReference type="Proteomes" id="UP000552954"/>
    </source>
</evidence>
<dbReference type="SUPFAM" id="SSF55729">
    <property type="entry name" value="Acyl-CoA N-acyltransferases (Nat)"/>
    <property type="match status" value="1"/>
</dbReference>
<feature type="domain" description="BioF2-like acetyltransferase" evidence="7">
    <location>
        <begin position="125"/>
        <end position="248"/>
    </location>
</feature>
<name>A0A849K5K1_9BURK</name>
<evidence type="ECO:0000256" key="1">
    <source>
        <dbReference type="ARBA" id="ARBA00009943"/>
    </source>
</evidence>
<sequence>MSRPAYRSVFLDADSPHQRFFGWTAEEDQAGLRVLRKRYGVVNRSLVLLSAHGLPALPAVLRRTAGRITCADVYVHDFDDAIGDASLLAGLPFHRAAASERLLNVATFVIDLSQDESALRSAMSTDYRRKLRKAEGCGVEVEVHERPGEALLDEFLSAYAAMASERGLSPVRRDVVRRMYAQGCALLLAARRGAEATNFLHLYTTRDTGFFMYGVNPARENDGVGQFIHWRAMQELKARGLAWYDLGGVPSLDPANGIHQFKQKFGGQLVRLGSEWRHLGKAMKPLTLASGWMRRNPVVGSAR</sequence>
<dbReference type="Gene3D" id="3.40.630.30">
    <property type="match status" value="1"/>
</dbReference>
<dbReference type="InterPro" id="IPR038740">
    <property type="entry name" value="BioF2-like_GNAT_dom"/>
</dbReference>
<comment type="caution">
    <text evidence="8">The sequence shown here is derived from an EMBL/GenBank/DDBJ whole genome shotgun (WGS) entry which is preliminary data.</text>
</comment>
<evidence type="ECO:0000256" key="3">
    <source>
        <dbReference type="ARBA" id="ARBA00022960"/>
    </source>
</evidence>
<dbReference type="PANTHER" id="PTHR36174">
    <property type="entry name" value="LIPID II:GLYCINE GLYCYLTRANSFERASE"/>
    <property type="match status" value="1"/>
</dbReference>
<keyword evidence="6" id="KW-0961">Cell wall biogenesis/degradation</keyword>
<dbReference type="Proteomes" id="UP000552954">
    <property type="component" value="Unassembled WGS sequence"/>
</dbReference>
<dbReference type="InterPro" id="IPR016181">
    <property type="entry name" value="Acyl_CoA_acyltransferase"/>
</dbReference>
<dbReference type="GO" id="GO:0016755">
    <property type="term" value="F:aminoacyltransferase activity"/>
    <property type="evidence" value="ECO:0007669"/>
    <property type="project" value="InterPro"/>
</dbReference>
<evidence type="ECO:0000256" key="5">
    <source>
        <dbReference type="ARBA" id="ARBA00023315"/>
    </source>
</evidence>
<dbReference type="InterPro" id="IPR050644">
    <property type="entry name" value="PG_Glycine_Bridge_Synth"/>
</dbReference>
<reference evidence="8 9" key="2">
    <citation type="submission" date="2020-06" db="EMBL/GenBank/DDBJ databases">
        <title>Ramlibacter rhizophilus sp. nov., isolated from rhizosphere soil of national flower Mugunghwa from South Korea.</title>
        <authorList>
            <person name="Zheng-Fei Y."/>
            <person name="Huan T."/>
        </authorList>
    </citation>
    <scope>NUCLEOTIDE SEQUENCE [LARGE SCALE GENOMIC DNA]</scope>
    <source>
        <strain evidence="8 9">B156</strain>
    </source>
</reference>
<evidence type="ECO:0000256" key="2">
    <source>
        <dbReference type="ARBA" id="ARBA00022679"/>
    </source>
</evidence>
<dbReference type="PANTHER" id="PTHR36174:SF1">
    <property type="entry name" value="LIPID II:GLYCINE GLYCYLTRANSFERASE"/>
    <property type="match status" value="1"/>
</dbReference>
<comment type="similarity">
    <text evidence="1">Belongs to the FemABX family.</text>
</comment>
<keyword evidence="4" id="KW-0573">Peptidoglycan synthesis</keyword>
<keyword evidence="5" id="KW-0012">Acyltransferase</keyword>
<evidence type="ECO:0000313" key="8">
    <source>
        <dbReference type="EMBL" id="NNU43668.1"/>
    </source>
</evidence>
<dbReference type="Pfam" id="PF13480">
    <property type="entry name" value="Acetyltransf_6"/>
    <property type="match status" value="1"/>
</dbReference>
<protein>
    <submittedName>
        <fullName evidence="8">Peptidoglycan bridge formation glycyltransferase FemA/FemB family protein</fullName>
    </submittedName>
</protein>
<reference evidence="8 9" key="1">
    <citation type="submission" date="2020-05" db="EMBL/GenBank/DDBJ databases">
        <authorList>
            <person name="Khan S.A."/>
            <person name="Jeon C.O."/>
            <person name="Chun B.H."/>
        </authorList>
    </citation>
    <scope>NUCLEOTIDE SEQUENCE [LARGE SCALE GENOMIC DNA]</scope>
    <source>
        <strain evidence="8 9">B156</strain>
    </source>
</reference>
<organism evidence="8 9">
    <name type="scientific">Ramlibacter montanisoli</name>
    <dbReference type="NCBI Taxonomy" id="2732512"/>
    <lineage>
        <taxon>Bacteria</taxon>
        <taxon>Pseudomonadati</taxon>
        <taxon>Pseudomonadota</taxon>
        <taxon>Betaproteobacteria</taxon>
        <taxon>Burkholderiales</taxon>
        <taxon>Comamonadaceae</taxon>
        <taxon>Ramlibacter</taxon>
    </lineage>
</organism>
<keyword evidence="3" id="KW-0133">Cell shape</keyword>
<keyword evidence="9" id="KW-1185">Reference proteome</keyword>
<dbReference type="AlphaFoldDB" id="A0A849K5K1"/>
<dbReference type="GO" id="GO:0071555">
    <property type="term" value="P:cell wall organization"/>
    <property type="evidence" value="ECO:0007669"/>
    <property type="project" value="UniProtKB-KW"/>
</dbReference>
<dbReference type="EMBL" id="JABFCS010000001">
    <property type="protein sequence ID" value="NNU43668.1"/>
    <property type="molecule type" value="Genomic_DNA"/>
</dbReference>
<dbReference type="GO" id="GO:0009252">
    <property type="term" value="P:peptidoglycan biosynthetic process"/>
    <property type="evidence" value="ECO:0007669"/>
    <property type="project" value="UniProtKB-KW"/>
</dbReference>
<dbReference type="RefSeq" id="WP_171559293.1">
    <property type="nucleotide sequence ID" value="NZ_JABFCS010000001.1"/>
</dbReference>
<dbReference type="GO" id="GO:0008360">
    <property type="term" value="P:regulation of cell shape"/>
    <property type="evidence" value="ECO:0007669"/>
    <property type="project" value="UniProtKB-KW"/>
</dbReference>
<proteinExistence type="inferred from homology"/>
<gene>
    <name evidence="8" type="ORF">HK415_11660</name>
</gene>
<keyword evidence="2 8" id="KW-0808">Transferase</keyword>
<dbReference type="InterPro" id="IPR003447">
    <property type="entry name" value="FEMABX"/>
</dbReference>
<evidence type="ECO:0000259" key="7">
    <source>
        <dbReference type="Pfam" id="PF13480"/>
    </source>
</evidence>